<evidence type="ECO:0000313" key="2">
    <source>
        <dbReference type="Proteomes" id="UP000204225"/>
    </source>
</evidence>
<reference evidence="1 2" key="1">
    <citation type="journal article" date="2013" name="Proc. Natl. Acad. Sci. U.S.A.">
        <title>Genome of Phaeocystis globosa virus PgV-16T highlights the common ancestry of the largest known DNA viruses infecting eukaryotes.</title>
        <authorList>
            <person name="Santini S."/>
            <person name="Jeudy S."/>
            <person name="Bartoli J."/>
            <person name="Poirot O."/>
            <person name="Lescot M."/>
            <person name="Abergel C."/>
            <person name="Barbe V."/>
            <person name="Wommack K.E."/>
            <person name="Noordeloos A.A."/>
            <person name="Brussaard C.P."/>
            <person name="Claverie J.M."/>
        </authorList>
    </citation>
    <scope>NUCLEOTIDE SEQUENCE [LARGE SCALE GENOMIC DNA]</scope>
    <source>
        <strain evidence="1 2">16T</strain>
    </source>
</reference>
<keyword evidence="2" id="KW-1185">Reference proteome</keyword>
<proteinExistence type="predicted"/>
<dbReference type="EMBL" id="KC662249">
    <property type="protein sequence ID" value="AGM15386.1"/>
    <property type="molecule type" value="Genomic_DNA"/>
</dbReference>
<name>A0AC59EWQ1_9VIRU</name>
<gene>
    <name evidence="1" type="ORF">PGCG_00074</name>
</gene>
<dbReference type="Proteomes" id="UP000204225">
    <property type="component" value="Segment"/>
</dbReference>
<evidence type="ECO:0000313" key="1">
    <source>
        <dbReference type="EMBL" id="AGM15386.1"/>
    </source>
</evidence>
<protein>
    <submittedName>
        <fullName evidence="1">Uncharacterized protein</fullName>
    </submittedName>
</protein>
<sequence length="411" mass="46442">MSGKITEFGKAIKTTVKSGVDSLGVNIPKSSTTIYILLALIIVATIIFLVISWIFYTLNKKGAACKKLDALYLDNSKHKTYSFLTPQGTVKGDAMQDGRPKNFFDNPNSSLLKNYYIKTAYNACCGDGYKNNFVNICALEKCIMLGARCLDFEIYSYNGEPIVAASTANNNSIKETYNFIKLYDVLNLLNARCFDEEFNQCSNDPMFLHFRIMSENAVIYDKFGEYIKENLIAGKDNIVDFKKFNYKNSNQDELLQSHIASGEFDKKFVVMVNTMHVPILDTSKLAKYVHIRSGSSTMRFLRYENLVAAGKNNPLTVDESHRSLAIVLPNIDNTLDNFDPLLPFSNGCQFVGMKFQNIDNNLLGYYKMFKENGNFSFVLKPRDLRKDIIMSEPVADDSPLDPQTSYSLGFQ</sequence>
<accession>A0AC59EWQ1</accession>
<organism evidence="1 2">
    <name type="scientific">Phaeocystis globosa virus PgV-16T</name>
    <dbReference type="NCBI Taxonomy" id="3071227"/>
    <lineage>
        <taxon>Viruses</taxon>
        <taxon>Varidnaviria</taxon>
        <taxon>Bamfordvirae</taxon>
        <taxon>Nucleocytoviricota</taxon>
        <taxon>Megaviricetes</taxon>
        <taxon>Imitervirales</taxon>
        <taxon>Mesomimiviridae</taxon>
        <taxon>Tethysvirus</taxon>
        <taxon>Tethysvirus hollandense</taxon>
    </lineage>
</organism>